<comment type="function">
    <text evidence="5">Toxic component of a toxin-antitoxin (TA) system. An RNase.</text>
</comment>
<keyword evidence="5" id="KW-0800">Toxin</keyword>
<dbReference type="EC" id="3.1.-.-" evidence="5"/>
<dbReference type="SUPFAM" id="SSF88723">
    <property type="entry name" value="PIN domain-like"/>
    <property type="match status" value="1"/>
</dbReference>
<dbReference type="InterPro" id="IPR029060">
    <property type="entry name" value="PIN-like_dom_sf"/>
</dbReference>
<proteinExistence type="inferred from homology"/>
<feature type="binding site" evidence="5">
    <location>
        <position position="4"/>
    </location>
    <ligand>
        <name>Mg(2+)</name>
        <dbReference type="ChEBI" id="CHEBI:18420"/>
    </ligand>
</feature>
<keyword evidence="8" id="KW-1185">Reference proteome</keyword>
<dbReference type="RefSeq" id="WP_310029160.1">
    <property type="nucleotide sequence ID" value="NZ_JAVDRL010000002.1"/>
</dbReference>
<dbReference type="HAMAP" id="MF_00265">
    <property type="entry name" value="VapC_Nob1"/>
    <property type="match status" value="1"/>
</dbReference>
<dbReference type="InterPro" id="IPR022907">
    <property type="entry name" value="VapC_family"/>
</dbReference>
<dbReference type="Gene3D" id="3.40.50.1010">
    <property type="entry name" value="5'-nuclease"/>
    <property type="match status" value="1"/>
</dbReference>
<comment type="similarity">
    <text evidence="5">Belongs to the PINc/VapC protein family.</text>
</comment>
<dbReference type="InterPro" id="IPR002716">
    <property type="entry name" value="PIN_dom"/>
</dbReference>
<dbReference type="CDD" id="cd09871">
    <property type="entry name" value="PIN_MtVapC28-VapC30-like"/>
    <property type="match status" value="1"/>
</dbReference>
<comment type="caution">
    <text evidence="7">The sequence shown here is derived from an EMBL/GenBank/DDBJ whole genome shotgun (WGS) entry which is preliminary data.</text>
</comment>
<gene>
    <name evidence="5" type="primary">vapC</name>
    <name evidence="7" type="ORF">J2800_000644</name>
</gene>
<keyword evidence="2 5" id="KW-0540">Nuclease</keyword>
<organism evidence="7 8">
    <name type="scientific">Caulobacter rhizosphaerae</name>
    <dbReference type="NCBI Taxonomy" id="2010972"/>
    <lineage>
        <taxon>Bacteria</taxon>
        <taxon>Pseudomonadati</taxon>
        <taxon>Pseudomonadota</taxon>
        <taxon>Alphaproteobacteria</taxon>
        <taxon>Caulobacterales</taxon>
        <taxon>Caulobacteraceae</taxon>
        <taxon>Caulobacter</taxon>
    </lineage>
</organism>
<evidence type="ECO:0000256" key="4">
    <source>
        <dbReference type="ARBA" id="ARBA00022801"/>
    </source>
</evidence>
<sequence length="129" mass="14029">MVIDASALVTILLREPEWDRFLDAILKAGGGVISPVNCWETCVRTAHLRDETGRPDAERLMAELGVEIAPIDAEQTRIAIAARLRFGRGILNMGDCFAYALARTRGDGALLYKGEDFIRTDIASALPAA</sequence>
<evidence type="ECO:0000256" key="1">
    <source>
        <dbReference type="ARBA" id="ARBA00022649"/>
    </source>
</evidence>
<name>A0ABU1MVQ9_9CAUL</name>
<dbReference type="GO" id="GO:0016787">
    <property type="term" value="F:hydrolase activity"/>
    <property type="evidence" value="ECO:0007669"/>
    <property type="project" value="UniProtKB-KW"/>
</dbReference>
<dbReference type="Proteomes" id="UP001262754">
    <property type="component" value="Unassembled WGS sequence"/>
</dbReference>
<evidence type="ECO:0000256" key="3">
    <source>
        <dbReference type="ARBA" id="ARBA00022723"/>
    </source>
</evidence>
<keyword evidence="1 5" id="KW-1277">Toxin-antitoxin system</keyword>
<dbReference type="EMBL" id="JAVDRL010000002">
    <property type="protein sequence ID" value="MDR6529920.1"/>
    <property type="molecule type" value="Genomic_DNA"/>
</dbReference>
<reference evidence="7 8" key="1">
    <citation type="submission" date="2023-07" db="EMBL/GenBank/DDBJ databases">
        <title>Sorghum-associated microbial communities from plants grown in Nebraska, USA.</title>
        <authorList>
            <person name="Schachtman D."/>
        </authorList>
    </citation>
    <scope>NUCLEOTIDE SEQUENCE [LARGE SCALE GENOMIC DNA]</scope>
    <source>
        <strain evidence="7 8">DS2154</strain>
    </source>
</reference>
<keyword evidence="3 5" id="KW-0479">Metal-binding</keyword>
<accession>A0ABU1MVQ9</accession>
<evidence type="ECO:0000256" key="2">
    <source>
        <dbReference type="ARBA" id="ARBA00022722"/>
    </source>
</evidence>
<evidence type="ECO:0000313" key="7">
    <source>
        <dbReference type="EMBL" id="MDR6529920.1"/>
    </source>
</evidence>
<evidence type="ECO:0000313" key="8">
    <source>
        <dbReference type="Proteomes" id="UP001262754"/>
    </source>
</evidence>
<dbReference type="Pfam" id="PF01850">
    <property type="entry name" value="PIN"/>
    <property type="match status" value="1"/>
</dbReference>
<feature type="domain" description="PIN" evidence="6">
    <location>
        <begin position="1"/>
        <end position="121"/>
    </location>
</feature>
<keyword evidence="4 5" id="KW-0378">Hydrolase</keyword>
<keyword evidence="5" id="KW-0460">Magnesium</keyword>
<evidence type="ECO:0000259" key="6">
    <source>
        <dbReference type="Pfam" id="PF01850"/>
    </source>
</evidence>
<protein>
    <recommendedName>
        <fullName evidence="5">Ribonuclease VapC</fullName>
        <shortName evidence="5">RNase VapC</shortName>
        <ecNumber evidence="5">3.1.-.-</ecNumber>
    </recommendedName>
    <alternativeName>
        <fullName evidence="5">Toxin VapC</fullName>
    </alternativeName>
</protein>
<comment type="cofactor">
    <cofactor evidence="5">
        <name>Mg(2+)</name>
        <dbReference type="ChEBI" id="CHEBI:18420"/>
    </cofactor>
</comment>
<evidence type="ECO:0000256" key="5">
    <source>
        <dbReference type="HAMAP-Rule" id="MF_00265"/>
    </source>
</evidence>
<feature type="binding site" evidence="5">
    <location>
        <position position="95"/>
    </location>
    <ligand>
        <name>Mg(2+)</name>
        <dbReference type="ChEBI" id="CHEBI:18420"/>
    </ligand>
</feature>